<dbReference type="InterPro" id="IPR013785">
    <property type="entry name" value="Aldolase_TIM"/>
</dbReference>
<evidence type="ECO:0000313" key="6">
    <source>
        <dbReference type="EMBL" id="XAT63207.1"/>
    </source>
</evidence>
<dbReference type="PROSITE" id="PS51918">
    <property type="entry name" value="RADICAL_SAM"/>
    <property type="match status" value="1"/>
</dbReference>
<sequence>MQHLRLAERILLRKFGSDYYAYNAKSDTLYELDNEAFYFLLSCDGSEREADREILDFLISEGILEVNSEKKENVYVEQSEPSLRHFLISVTHSCNLKCQHCYILQNTSHIDETTFKKAIDEFYSIGGLKLLISGGEPLLHPKIFTLLEHARRYPFRIVLMTNGYLLNDDRIDKITELVDEVQISLDGFEGHRTLRNAGWEKPIDVIKSLSGSVDVSVATMVTKYNINEFERMSRVLESLNVYRWSIDVPVTEKDMLPPPDSIKEVLQNYGFGKRSYPSIQGYACGTHYCEMDPEGNIVKCGFFEEPCGNIRDGLIKCWENLKRTYIWRLDELECSCQYVDECRGGCRYRALMYCGDILGCDPVMCNIYGVKQCCQ</sequence>
<keyword evidence="1" id="KW-0949">S-adenosyl-L-methionine</keyword>
<keyword evidence="7" id="KW-1185">Reference proteome</keyword>
<dbReference type="InterPro" id="IPR007197">
    <property type="entry name" value="rSAM"/>
</dbReference>
<dbReference type="Gene3D" id="3.20.20.70">
    <property type="entry name" value="Aldolase class I"/>
    <property type="match status" value="1"/>
</dbReference>
<dbReference type="SFLD" id="SFLDG01067">
    <property type="entry name" value="SPASM/twitch_domain_containing"/>
    <property type="match status" value="1"/>
</dbReference>
<dbReference type="EMBL" id="CP087714">
    <property type="protein sequence ID" value="XAT63207.1"/>
    <property type="molecule type" value="Genomic_DNA"/>
</dbReference>
<dbReference type="Proteomes" id="UP001492541">
    <property type="component" value="Chromosome"/>
</dbReference>
<accession>A0ABZ3H460</accession>
<evidence type="ECO:0000256" key="3">
    <source>
        <dbReference type="ARBA" id="ARBA00023004"/>
    </source>
</evidence>
<keyword evidence="2" id="KW-0479">Metal-binding</keyword>
<evidence type="ECO:0000313" key="7">
    <source>
        <dbReference type="Proteomes" id="UP001492541"/>
    </source>
</evidence>
<protein>
    <submittedName>
        <fullName evidence="6">Radical SAM protein</fullName>
    </submittedName>
</protein>
<keyword evidence="4" id="KW-0411">Iron-sulfur</keyword>
<evidence type="ECO:0000256" key="2">
    <source>
        <dbReference type="ARBA" id="ARBA00022723"/>
    </source>
</evidence>
<feature type="domain" description="Radical SAM core" evidence="5">
    <location>
        <begin position="80"/>
        <end position="283"/>
    </location>
</feature>
<dbReference type="SUPFAM" id="SSF102114">
    <property type="entry name" value="Radical SAM enzymes"/>
    <property type="match status" value="1"/>
</dbReference>
<dbReference type="RefSeq" id="WP_193808275.1">
    <property type="nucleotide sequence ID" value="NZ_CP087714.1"/>
</dbReference>
<dbReference type="InterPro" id="IPR050377">
    <property type="entry name" value="Radical_SAM_PqqE_MftC-like"/>
</dbReference>
<evidence type="ECO:0000259" key="5">
    <source>
        <dbReference type="PROSITE" id="PS51918"/>
    </source>
</evidence>
<keyword evidence="3" id="KW-0408">Iron</keyword>
<dbReference type="CDD" id="cd01335">
    <property type="entry name" value="Radical_SAM"/>
    <property type="match status" value="1"/>
</dbReference>
<dbReference type="InterPro" id="IPR058240">
    <property type="entry name" value="rSAM_sf"/>
</dbReference>
<dbReference type="SFLD" id="SFLDS00029">
    <property type="entry name" value="Radical_SAM"/>
    <property type="match status" value="1"/>
</dbReference>
<evidence type="ECO:0000256" key="4">
    <source>
        <dbReference type="ARBA" id="ARBA00023014"/>
    </source>
</evidence>
<evidence type="ECO:0000256" key="1">
    <source>
        <dbReference type="ARBA" id="ARBA00022691"/>
    </source>
</evidence>
<reference evidence="6 7" key="1">
    <citation type="submission" date="2021-11" db="EMBL/GenBank/DDBJ databases">
        <title>Whole genome of Geoglobus acetivorans.</title>
        <authorList>
            <person name="Liu D."/>
        </authorList>
    </citation>
    <scope>NUCLEOTIDE SEQUENCE [LARGE SCALE GENOMIC DNA]</scope>
    <source>
        <strain evidence="6 7">SBH6</strain>
    </source>
</reference>
<organism evidence="6 7">
    <name type="scientific">Geoglobus acetivorans</name>
    <dbReference type="NCBI Taxonomy" id="565033"/>
    <lineage>
        <taxon>Archaea</taxon>
        <taxon>Methanobacteriati</taxon>
        <taxon>Methanobacteriota</taxon>
        <taxon>Archaeoglobi</taxon>
        <taxon>Archaeoglobales</taxon>
        <taxon>Archaeoglobaceae</taxon>
        <taxon>Geoglobus</taxon>
    </lineage>
</organism>
<proteinExistence type="predicted"/>
<dbReference type="PANTHER" id="PTHR11228:SF7">
    <property type="entry name" value="PQQA PEPTIDE CYCLASE"/>
    <property type="match status" value="1"/>
</dbReference>
<dbReference type="Pfam" id="PF04055">
    <property type="entry name" value="Radical_SAM"/>
    <property type="match status" value="1"/>
</dbReference>
<gene>
    <name evidence="6" type="ORF">LPQ35_08065</name>
</gene>
<dbReference type="GeneID" id="90449636"/>
<dbReference type="PANTHER" id="PTHR11228">
    <property type="entry name" value="RADICAL SAM DOMAIN PROTEIN"/>
    <property type="match status" value="1"/>
</dbReference>
<name>A0ABZ3H460_GEOAI</name>